<evidence type="ECO:0000313" key="2">
    <source>
        <dbReference type="EMBL" id="GIY70093.1"/>
    </source>
</evidence>
<evidence type="ECO:0008006" key="4">
    <source>
        <dbReference type="Google" id="ProtNLM"/>
    </source>
</evidence>
<evidence type="ECO:0000313" key="3">
    <source>
        <dbReference type="Proteomes" id="UP001054837"/>
    </source>
</evidence>
<keyword evidence="1" id="KW-1133">Transmembrane helix</keyword>
<gene>
    <name evidence="2" type="ORF">CDAR_540891</name>
</gene>
<keyword evidence="3" id="KW-1185">Reference proteome</keyword>
<feature type="transmembrane region" description="Helical" evidence="1">
    <location>
        <begin position="17"/>
        <end position="40"/>
    </location>
</feature>
<name>A0AAV4VJ71_9ARAC</name>
<protein>
    <recommendedName>
        <fullName evidence="4">Secreted protein</fullName>
    </recommendedName>
</protein>
<reference evidence="2 3" key="1">
    <citation type="submission" date="2021-06" db="EMBL/GenBank/DDBJ databases">
        <title>Caerostris darwini draft genome.</title>
        <authorList>
            <person name="Kono N."/>
            <person name="Arakawa K."/>
        </authorList>
    </citation>
    <scope>NUCLEOTIDE SEQUENCE [LARGE SCALE GENOMIC DNA]</scope>
</reference>
<accession>A0AAV4VJ71</accession>
<keyword evidence="1" id="KW-0812">Transmembrane</keyword>
<evidence type="ECO:0000256" key="1">
    <source>
        <dbReference type="SAM" id="Phobius"/>
    </source>
</evidence>
<dbReference type="AlphaFoldDB" id="A0AAV4VJ71"/>
<sequence>MQLCSSRNTCLGINMRFWLRFSSLFSFVALSLVRGLFSAVTGERRRLRMGWKGLCTSSQEIPFDCSFLISHDYLSQVRWSQAERRDPLRFCHQTVAGVPWRTVGGHSSGWWAPHDVCQLRVPRLELWSSQRSRKEVKGGKYLSQ</sequence>
<keyword evidence="1" id="KW-0472">Membrane</keyword>
<proteinExistence type="predicted"/>
<dbReference type="Proteomes" id="UP001054837">
    <property type="component" value="Unassembled WGS sequence"/>
</dbReference>
<dbReference type="EMBL" id="BPLQ01013133">
    <property type="protein sequence ID" value="GIY70093.1"/>
    <property type="molecule type" value="Genomic_DNA"/>
</dbReference>
<comment type="caution">
    <text evidence="2">The sequence shown here is derived from an EMBL/GenBank/DDBJ whole genome shotgun (WGS) entry which is preliminary data.</text>
</comment>
<organism evidence="2 3">
    <name type="scientific">Caerostris darwini</name>
    <dbReference type="NCBI Taxonomy" id="1538125"/>
    <lineage>
        <taxon>Eukaryota</taxon>
        <taxon>Metazoa</taxon>
        <taxon>Ecdysozoa</taxon>
        <taxon>Arthropoda</taxon>
        <taxon>Chelicerata</taxon>
        <taxon>Arachnida</taxon>
        <taxon>Araneae</taxon>
        <taxon>Araneomorphae</taxon>
        <taxon>Entelegynae</taxon>
        <taxon>Araneoidea</taxon>
        <taxon>Araneidae</taxon>
        <taxon>Caerostris</taxon>
    </lineage>
</organism>